<name>A0A4R4KLG2_9BACT</name>
<dbReference type="RefSeq" id="WP_132114048.1">
    <property type="nucleotide sequence ID" value="NZ_SMJU01000001.1"/>
</dbReference>
<gene>
    <name evidence="1" type="ORF">EZE20_02350</name>
</gene>
<sequence>MRVIDKVIFKKALIELASNDPVYLRELLLEVKDDLKKAKRKRLEEIVNEDFEEYEEVFRALA</sequence>
<evidence type="ECO:0000313" key="2">
    <source>
        <dbReference type="Proteomes" id="UP000295706"/>
    </source>
</evidence>
<evidence type="ECO:0000313" key="1">
    <source>
        <dbReference type="EMBL" id="TDB69194.1"/>
    </source>
</evidence>
<reference evidence="1 2" key="1">
    <citation type="submission" date="2019-02" db="EMBL/GenBank/DDBJ databases">
        <title>Arundinibacter roseus gen. nov., sp. nov., a new member of the family Cytophagaceae.</title>
        <authorList>
            <person name="Szuroczki S."/>
            <person name="Khayer B."/>
            <person name="Sproer C."/>
            <person name="Toumi M."/>
            <person name="Szabo A."/>
            <person name="Felfoldi T."/>
            <person name="Schumann P."/>
            <person name="Toth E."/>
        </authorList>
    </citation>
    <scope>NUCLEOTIDE SEQUENCE [LARGE SCALE GENOMIC DNA]</scope>
    <source>
        <strain evidence="1 2">DMA-k-7a</strain>
    </source>
</reference>
<proteinExistence type="predicted"/>
<keyword evidence="2" id="KW-1185">Reference proteome</keyword>
<accession>A0A4R4KLG2</accession>
<organism evidence="1 2">
    <name type="scientific">Arundinibacter roseus</name>
    <dbReference type="NCBI Taxonomy" id="2070510"/>
    <lineage>
        <taxon>Bacteria</taxon>
        <taxon>Pseudomonadati</taxon>
        <taxon>Bacteroidota</taxon>
        <taxon>Cytophagia</taxon>
        <taxon>Cytophagales</taxon>
        <taxon>Spirosomataceae</taxon>
        <taxon>Arundinibacter</taxon>
    </lineage>
</organism>
<dbReference type="AlphaFoldDB" id="A0A4R4KLG2"/>
<protein>
    <submittedName>
        <fullName evidence="1">Uncharacterized protein</fullName>
    </submittedName>
</protein>
<comment type="caution">
    <text evidence="1">The sequence shown here is derived from an EMBL/GenBank/DDBJ whole genome shotgun (WGS) entry which is preliminary data.</text>
</comment>
<dbReference type="EMBL" id="SMJU01000001">
    <property type="protein sequence ID" value="TDB69194.1"/>
    <property type="molecule type" value="Genomic_DNA"/>
</dbReference>
<dbReference type="Proteomes" id="UP000295706">
    <property type="component" value="Unassembled WGS sequence"/>
</dbReference>